<dbReference type="PANTHER" id="PTHR42736">
    <property type="entry name" value="PROTEIN-GLUTAMINE GAMMA-GLUTAMYLTRANSFERASE"/>
    <property type="match status" value="1"/>
</dbReference>
<evidence type="ECO:0000259" key="2">
    <source>
        <dbReference type="SMART" id="SM00460"/>
    </source>
</evidence>
<dbReference type="Pfam" id="PF11992">
    <property type="entry name" value="TgpA_N"/>
    <property type="match status" value="1"/>
</dbReference>
<dbReference type="AlphaFoldDB" id="D9SH38"/>
<name>D9SH38_GALCS</name>
<dbReference type="InterPro" id="IPR021878">
    <property type="entry name" value="TgpA_N"/>
</dbReference>
<feature type="transmembrane region" description="Helical" evidence="1">
    <location>
        <begin position="123"/>
        <end position="141"/>
    </location>
</feature>
<feature type="domain" description="Transglutaminase-like" evidence="2">
    <location>
        <begin position="390"/>
        <end position="461"/>
    </location>
</feature>
<dbReference type="Gene3D" id="3.10.620.30">
    <property type="match status" value="1"/>
</dbReference>
<dbReference type="RefSeq" id="WP_013293769.1">
    <property type="nucleotide sequence ID" value="NC_014394.1"/>
</dbReference>
<evidence type="ECO:0000313" key="4">
    <source>
        <dbReference type="Proteomes" id="UP000001235"/>
    </source>
</evidence>
<keyword evidence="1" id="KW-0812">Transmembrane</keyword>
<dbReference type="SUPFAM" id="SSF54001">
    <property type="entry name" value="Cysteine proteinases"/>
    <property type="match status" value="1"/>
</dbReference>
<accession>D9SH38</accession>
<dbReference type="InterPro" id="IPR002931">
    <property type="entry name" value="Transglutaminase-like"/>
</dbReference>
<dbReference type="eggNOG" id="COG1305">
    <property type="taxonomic scope" value="Bacteria"/>
</dbReference>
<dbReference type="KEGG" id="gca:Galf_1825"/>
<feature type="transmembrane region" description="Helical" evidence="1">
    <location>
        <begin position="99"/>
        <end position="117"/>
    </location>
</feature>
<keyword evidence="4" id="KW-1185">Reference proteome</keyword>
<dbReference type="PANTHER" id="PTHR42736:SF1">
    <property type="entry name" value="PROTEIN-GLUTAMINE GAMMA-GLUTAMYLTRANSFERASE"/>
    <property type="match status" value="1"/>
</dbReference>
<sequence length="649" mass="72893">MKNSLIYGLLLCTLMVIVPHASHLPLWVCALCAMLLVWRTYLTQSGAPLPPRWLLTCITVAAMGGIAIDFHTLFGREVGVTLLMLLATLKLMELRTRRDAMALIFLSCFILTTHFFYSQSLITGLYMLACLLVLTVTWVHLQAPGSAFRPRLKIAASLLLQAVPLTLILFVLFPRVPGPLWGLPQDAFSRSGLDDTMSPGSLGRLALSDAVAFRVTYAGAAPRREQMYWRGPVLWQFDGHTWTPGRTLNGVAPDFTQTSQAIRYSVTLEPNNKNWLFALDVPDKLSVPARINADFQVLSPTPVTARLRYEAQSQLSYRANMQESAKQLQRARQLPPGLNPQALNLAKYWRAGGTSDAQIIRRALGYFNQQNFHYTLDPNPLGINGIDDFLFTTREGFCEHYASAFVYLMRAADIPARVVTGYQGGEYNAFGNYYIVRQSDAHAWAEVWLPEQGWLRIDPTAAIAPERVEHGLSAALTDNSALSFMSGNPPLWLHELQLNWDTLSYQWNQWVIGYNNERQFAFLSRYGIDSLSAQAIDMLAALATLIALIALTMLRHLLKREQDKTQSAWLKLCRRLAKAGLPKLPHEGPRDYANRICAVRPDLSDAMNELSTRYLALRYGEIPEKDAQSEFILQAAKFRPTRVKSVAML</sequence>
<dbReference type="Pfam" id="PF13559">
    <property type="entry name" value="DUF4129"/>
    <property type="match status" value="1"/>
</dbReference>
<evidence type="ECO:0000256" key="1">
    <source>
        <dbReference type="SAM" id="Phobius"/>
    </source>
</evidence>
<feature type="transmembrane region" description="Helical" evidence="1">
    <location>
        <begin position="6"/>
        <end position="37"/>
    </location>
</feature>
<evidence type="ECO:0000313" key="3">
    <source>
        <dbReference type="EMBL" id="ADL55835.1"/>
    </source>
</evidence>
<dbReference type="InterPro" id="IPR052901">
    <property type="entry name" value="Bact_TGase-like"/>
</dbReference>
<dbReference type="Pfam" id="PF01841">
    <property type="entry name" value="Transglut_core"/>
    <property type="match status" value="1"/>
</dbReference>
<feature type="transmembrane region" description="Helical" evidence="1">
    <location>
        <begin position="49"/>
        <end position="68"/>
    </location>
</feature>
<keyword evidence="1" id="KW-1133">Transmembrane helix</keyword>
<dbReference type="InterPro" id="IPR038765">
    <property type="entry name" value="Papain-like_cys_pep_sf"/>
</dbReference>
<organism evidence="3 4">
    <name type="scientific">Gallionella capsiferriformans (strain ES-2)</name>
    <name type="common">Gallionella ferruginea capsiferriformans (strain ES-2)</name>
    <dbReference type="NCBI Taxonomy" id="395494"/>
    <lineage>
        <taxon>Bacteria</taxon>
        <taxon>Pseudomonadati</taxon>
        <taxon>Pseudomonadota</taxon>
        <taxon>Betaproteobacteria</taxon>
        <taxon>Nitrosomonadales</taxon>
        <taxon>Gallionellaceae</taxon>
        <taxon>Gallionella</taxon>
    </lineage>
</organism>
<gene>
    <name evidence="3" type="ordered locus">Galf_1825</name>
</gene>
<feature type="transmembrane region" description="Helical" evidence="1">
    <location>
        <begin position="153"/>
        <end position="173"/>
    </location>
</feature>
<dbReference type="HOGENOM" id="CLU_012397_0_0_4"/>
<dbReference type="OrthoDB" id="9804872at2"/>
<dbReference type="SMART" id="SM00460">
    <property type="entry name" value="TGc"/>
    <property type="match status" value="1"/>
</dbReference>
<dbReference type="InterPro" id="IPR025403">
    <property type="entry name" value="TgpA-like_C"/>
</dbReference>
<dbReference type="STRING" id="395494.Galf_1825"/>
<dbReference type="Proteomes" id="UP000001235">
    <property type="component" value="Chromosome"/>
</dbReference>
<proteinExistence type="predicted"/>
<reference evidence="3 4" key="1">
    <citation type="submission" date="2010-08" db="EMBL/GenBank/DDBJ databases">
        <title>Complete sequence of Gallionella capsiferriformans ES-2.</title>
        <authorList>
            <consortium name="US DOE Joint Genome Institute"/>
            <person name="Lucas S."/>
            <person name="Copeland A."/>
            <person name="Lapidus A."/>
            <person name="Cheng J.-F."/>
            <person name="Bruce D."/>
            <person name="Goodwin L."/>
            <person name="Pitluck S."/>
            <person name="Chertkov O."/>
            <person name="Davenport K.W."/>
            <person name="Detter J.C."/>
            <person name="Han C."/>
            <person name="Tapia R."/>
            <person name="Land M."/>
            <person name="Hauser L."/>
            <person name="Chang Y.-J."/>
            <person name="Jeffries C."/>
            <person name="Kyrpides N."/>
            <person name="Ivanova N."/>
            <person name="Mikhailova N."/>
            <person name="Shelobolina E.S."/>
            <person name="Picardal F."/>
            <person name="Roden E."/>
            <person name="Emerson D."/>
            <person name="Woyke T."/>
        </authorList>
    </citation>
    <scope>NUCLEOTIDE SEQUENCE [LARGE SCALE GENOMIC DNA]</scope>
    <source>
        <strain evidence="3 4">ES-2</strain>
    </source>
</reference>
<dbReference type="EMBL" id="CP002159">
    <property type="protein sequence ID" value="ADL55835.1"/>
    <property type="molecule type" value="Genomic_DNA"/>
</dbReference>
<keyword evidence="1" id="KW-0472">Membrane</keyword>
<feature type="transmembrane region" description="Helical" evidence="1">
    <location>
        <begin position="538"/>
        <end position="558"/>
    </location>
</feature>
<protein>
    <recommendedName>
        <fullName evidence="2">Transglutaminase-like domain-containing protein</fullName>
    </recommendedName>
</protein>